<reference evidence="3" key="1">
    <citation type="submission" date="2022-06" db="EMBL/GenBank/DDBJ databases">
        <title>Sequencing the genomes of 1000 actinobacteria strains.</title>
        <authorList>
            <person name="Klenk H.-P."/>
        </authorList>
    </citation>
    <scope>NUCLEOTIDE SEQUENCE</scope>
    <source>
        <strain evidence="3">DSM 46694</strain>
    </source>
</reference>
<dbReference type="SMART" id="SM00903">
    <property type="entry name" value="Flavin_Reduct"/>
    <property type="match status" value="1"/>
</dbReference>
<dbReference type="Proteomes" id="UP001139648">
    <property type="component" value="Unassembled WGS sequence"/>
</dbReference>
<keyword evidence="4" id="KW-1185">Reference proteome</keyword>
<dbReference type="InterPro" id="IPR050268">
    <property type="entry name" value="NADH-dep_flavin_reductase"/>
</dbReference>
<organism evidence="3 4">
    <name type="scientific">Nonomuraea thailandensis</name>
    <dbReference type="NCBI Taxonomy" id="1188745"/>
    <lineage>
        <taxon>Bacteria</taxon>
        <taxon>Bacillati</taxon>
        <taxon>Actinomycetota</taxon>
        <taxon>Actinomycetes</taxon>
        <taxon>Streptosporangiales</taxon>
        <taxon>Streptosporangiaceae</taxon>
        <taxon>Nonomuraea</taxon>
    </lineage>
</organism>
<dbReference type="Gene3D" id="2.30.110.10">
    <property type="entry name" value="Electron Transport, Fmn-binding Protein, Chain A"/>
    <property type="match status" value="1"/>
</dbReference>
<dbReference type="GO" id="GO:0042602">
    <property type="term" value="F:riboflavin reductase (NADPH) activity"/>
    <property type="evidence" value="ECO:0007669"/>
    <property type="project" value="TreeGrafter"/>
</dbReference>
<dbReference type="InterPro" id="IPR012349">
    <property type="entry name" value="Split_barrel_FMN-bd"/>
</dbReference>
<evidence type="ECO:0000256" key="1">
    <source>
        <dbReference type="ARBA" id="ARBA00023002"/>
    </source>
</evidence>
<protein>
    <submittedName>
        <fullName evidence="3">Flavin reductase (DIM6/NTAB) family NADH-FMN oxidoreductase RutF</fullName>
    </submittedName>
</protein>
<dbReference type="PANTHER" id="PTHR30466:SF1">
    <property type="entry name" value="FMN REDUCTASE (NADH) RUTF"/>
    <property type="match status" value="1"/>
</dbReference>
<dbReference type="SUPFAM" id="SSF50475">
    <property type="entry name" value="FMN-binding split barrel"/>
    <property type="match status" value="1"/>
</dbReference>
<evidence type="ECO:0000313" key="4">
    <source>
        <dbReference type="Proteomes" id="UP001139648"/>
    </source>
</evidence>
<accession>A0A9X2GJ11</accession>
<dbReference type="GO" id="GO:0010181">
    <property type="term" value="F:FMN binding"/>
    <property type="evidence" value="ECO:0007669"/>
    <property type="project" value="InterPro"/>
</dbReference>
<dbReference type="RefSeq" id="WP_253747517.1">
    <property type="nucleotide sequence ID" value="NZ_BAABKA010000060.1"/>
</dbReference>
<dbReference type="EMBL" id="JAMZEB010000002">
    <property type="protein sequence ID" value="MCP2359999.1"/>
    <property type="molecule type" value="Genomic_DNA"/>
</dbReference>
<evidence type="ECO:0000313" key="3">
    <source>
        <dbReference type="EMBL" id="MCP2359999.1"/>
    </source>
</evidence>
<comment type="caution">
    <text evidence="3">The sequence shown here is derived from an EMBL/GenBank/DDBJ whole genome shotgun (WGS) entry which is preliminary data.</text>
</comment>
<dbReference type="AlphaFoldDB" id="A0A9X2GJ11"/>
<proteinExistence type="predicted"/>
<name>A0A9X2GJ11_9ACTN</name>
<dbReference type="PANTHER" id="PTHR30466">
    <property type="entry name" value="FLAVIN REDUCTASE"/>
    <property type="match status" value="1"/>
</dbReference>
<feature type="domain" description="Flavin reductase like" evidence="2">
    <location>
        <begin position="18"/>
        <end position="160"/>
    </location>
</feature>
<sequence>MRLHASPESLQDAFRAAMAAVCTPVSVVTTMEDGLPYGTTVSAFASLSLDPPMILVSLDRSSDLLEMIRRTGRFGLNVLAHSQSELALNFARKGGTAKFTGVRWTEAAGVPALPGAAGFLACEVEREVDGGDHVVLLGNVTHTEVADGRPLTYHARAFGTHTALAG</sequence>
<gene>
    <name evidence="3" type="ORF">HD597_007019</name>
</gene>
<keyword evidence="1" id="KW-0560">Oxidoreductase</keyword>
<evidence type="ECO:0000259" key="2">
    <source>
        <dbReference type="SMART" id="SM00903"/>
    </source>
</evidence>
<dbReference type="Pfam" id="PF01613">
    <property type="entry name" value="Flavin_Reduct"/>
    <property type="match status" value="1"/>
</dbReference>
<dbReference type="InterPro" id="IPR002563">
    <property type="entry name" value="Flavin_Rdtase-like_dom"/>
</dbReference>